<evidence type="ECO:0000313" key="3">
    <source>
        <dbReference type="Proteomes" id="UP000642748"/>
    </source>
</evidence>
<organism evidence="2 3">
    <name type="scientific">Rugosimonospora africana</name>
    <dbReference type="NCBI Taxonomy" id="556532"/>
    <lineage>
        <taxon>Bacteria</taxon>
        <taxon>Bacillati</taxon>
        <taxon>Actinomycetota</taxon>
        <taxon>Actinomycetes</taxon>
        <taxon>Micromonosporales</taxon>
        <taxon>Micromonosporaceae</taxon>
        <taxon>Rugosimonospora</taxon>
    </lineage>
</organism>
<comment type="caution">
    <text evidence="2">The sequence shown here is derived from an EMBL/GenBank/DDBJ whole genome shotgun (WGS) entry which is preliminary data.</text>
</comment>
<dbReference type="PANTHER" id="PTHR40469">
    <property type="entry name" value="SECRETED GLYCOSYL HYDROLASE"/>
    <property type="match status" value="1"/>
</dbReference>
<gene>
    <name evidence="2" type="ORF">Raf01_41050</name>
</gene>
<dbReference type="PANTHER" id="PTHR40469:SF2">
    <property type="entry name" value="GALACTOSE-BINDING DOMAIN-LIKE SUPERFAMILY PROTEIN"/>
    <property type="match status" value="1"/>
</dbReference>
<sequence length="226" mass="24562">MNNAAAKRALAIVNGDDIHHDLISAVSVFQTLGTEAGFVTGRGAGMQRFVNPTPVTADADVYLLYTSGGQFSTAQQSALSDLVAAGKGVVAVHATNVLATVGDRLDPADRPMYELLGNRYLSHGPGHHEGQFRVRMTGAHPVTDGVSDFELFDEYYEFEFADDNVTVLAERERDDGRVIPVLYARQVGAGRVCYLALGHDMRAWGQPPFRRIVRQAVAWAGKSEQK</sequence>
<dbReference type="InterPro" id="IPR029062">
    <property type="entry name" value="Class_I_gatase-like"/>
</dbReference>
<dbReference type="InterPro" id="IPR029010">
    <property type="entry name" value="ThuA-like"/>
</dbReference>
<dbReference type="SUPFAM" id="SSF52317">
    <property type="entry name" value="Class I glutamine amidotransferase-like"/>
    <property type="match status" value="1"/>
</dbReference>
<accession>A0A8J3QS88</accession>
<dbReference type="Pfam" id="PF06283">
    <property type="entry name" value="ThuA"/>
    <property type="match status" value="1"/>
</dbReference>
<dbReference type="Proteomes" id="UP000642748">
    <property type="component" value="Unassembled WGS sequence"/>
</dbReference>
<evidence type="ECO:0000259" key="1">
    <source>
        <dbReference type="Pfam" id="PF06283"/>
    </source>
</evidence>
<dbReference type="RefSeq" id="WP_239133760.1">
    <property type="nucleotide sequence ID" value="NZ_BONZ01000038.1"/>
</dbReference>
<name>A0A8J3QS88_9ACTN</name>
<reference evidence="2" key="1">
    <citation type="submission" date="2021-01" db="EMBL/GenBank/DDBJ databases">
        <title>Whole genome shotgun sequence of Rugosimonospora africana NBRC 104875.</title>
        <authorList>
            <person name="Komaki H."/>
            <person name="Tamura T."/>
        </authorList>
    </citation>
    <scope>NUCLEOTIDE SEQUENCE</scope>
    <source>
        <strain evidence="2">NBRC 104875</strain>
    </source>
</reference>
<dbReference type="Gene3D" id="3.40.50.880">
    <property type="match status" value="1"/>
</dbReference>
<proteinExistence type="predicted"/>
<evidence type="ECO:0000313" key="2">
    <source>
        <dbReference type="EMBL" id="GIH15933.1"/>
    </source>
</evidence>
<dbReference type="EMBL" id="BONZ01000038">
    <property type="protein sequence ID" value="GIH15933.1"/>
    <property type="molecule type" value="Genomic_DNA"/>
</dbReference>
<dbReference type="AlphaFoldDB" id="A0A8J3QS88"/>
<keyword evidence="3" id="KW-1185">Reference proteome</keyword>
<protein>
    <recommendedName>
        <fullName evidence="1">ThuA-like domain-containing protein</fullName>
    </recommendedName>
</protein>
<feature type="domain" description="ThuA-like" evidence="1">
    <location>
        <begin position="12"/>
        <end position="220"/>
    </location>
</feature>